<evidence type="ECO:0000313" key="2">
    <source>
        <dbReference type="EMBL" id="ACN17774.1"/>
    </source>
</evidence>
<proteinExistence type="predicted"/>
<dbReference type="HOGENOM" id="CLU_091606_0_0_7"/>
<feature type="transmembrane region" description="Helical" evidence="1">
    <location>
        <begin position="48"/>
        <end position="70"/>
    </location>
</feature>
<dbReference type="KEGG" id="dat:HRM2_47250"/>
<dbReference type="RefSeq" id="WP_015906484.1">
    <property type="nucleotide sequence ID" value="NC_012108.1"/>
</dbReference>
<keyword evidence="1" id="KW-0472">Membrane</keyword>
<dbReference type="Proteomes" id="UP000000442">
    <property type="component" value="Chromosome"/>
</dbReference>
<dbReference type="STRING" id="177437.HRM2_47250"/>
<dbReference type="OrthoDB" id="9766854at2"/>
<reference evidence="2 3" key="1">
    <citation type="journal article" date="2009" name="Environ. Microbiol.">
        <title>Genome sequence of Desulfobacterium autotrophicum HRM2, a marine sulfate reducer oxidizing organic carbon completely to carbon dioxide.</title>
        <authorList>
            <person name="Strittmatter A.W."/>
            <person name="Liesegang H."/>
            <person name="Rabus R."/>
            <person name="Decker I."/>
            <person name="Amann J."/>
            <person name="Andres S."/>
            <person name="Henne A."/>
            <person name="Fricke W.F."/>
            <person name="Martinez-Arias R."/>
            <person name="Bartels D."/>
            <person name="Goesmann A."/>
            <person name="Krause L."/>
            <person name="Puehler A."/>
            <person name="Klenk H.P."/>
            <person name="Richter M."/>
            <person name="Schuler M."/>
            <person name="Gloeckner F.O."/>
            <person name="Meyerdierks A."/>
            <person name="Gottschalk G."/>
            <person name="Amann R."/>
        </authorList>
    </citation>
    <scope>NUCLEOTIDE SEQUENCE [LARGE SCALE GENOMIC DNA]</scope>
    <source>
        <strain evidence="3">ATCC 43914 / DSM 3382 / HRM2</strain>
    </source>
</reference>
<feature type="transmembrane region" description="Helical" evidence="1">
    <location>
        <begin position="76"/>
        <end position="96"/>
    </location>
</feature>
<keyword evidence="3" id="KW-1185">Reference proteome</keyword>
<evidence type="ECO:0000256" key="1">
    <source>
        <dbReference type="SAM" id="Phobius"/>
    </source>
</evidence>
<dbReference type="Pfam" id="PF12822">
    <property type="entry name" value="ECF_trnsprt"/>
    <property type="match status" value="1"/>
</dbReference>
<dbReference type="EMBL" id="CP001087">
    <property type="protein sequence ID" value="ACN17774.1"/>
    <property type="molecule type" value="Genomic_DNA"/>
</dbReference>
<protein>
    <submittedName>
        <fullName evidence="2">Membrane protein</fullName>
    </submittedName>
</protein>
<feature type="transmembrane region" description="Helical" evidence="1">
    <location>
        <begin position="103"/>
        <end position="125"/>
    </location>
</feature>
<dbReference type="InterPro" id="IPR024529">
    <property type="entry name" value="ECF_trnsprt_substrate-spec"/>
</dbReference>
<sequence length="200" mass="21004">MGFSENIKENFTTTVMVLMGAAIVINIAAGQLVSLLKLPIFLDSIGTVLVGIMAGPWAGGLTGLLTNLIWGMISSPVAAAFSPVAMAIGIAAGLCARYGLFRTWWLAILSGIIITVFNALVAVPIRLYMFGGITGSGADFVTSYMLALGNDLFGSVVVTVFTSNLIDKIVTAVLSWIIVNALPKRTADRLPQVNAVTPKN</sequence>
<dbReference type="eggNOG" id="COG3275">
    <property type="taxonomic scope" value="Bacteria"/>
</dbReference>
<dbReference type="AlphaFoldDB" id="C0QHB5"/>
<keyword evidence="1" id="KW-0812">Transmembrane</keyword>
<evidence type="ECO:0000313" key="3">
    <source>
        <dbReference type="Proteomes" id="UP000000442"/>
    </source>
</evidence>
<accession>C0QHB5</accession>
<name>C0QHB5_DESAH</name>
<feature type="transmembrane region" description="Helical" evidence="1">
    <location>
        <begin position="15"/>
        <end position="36"/>
    </location>
</feature>
<gene>
    <name evidence="2" type="ordered locus">HRM2_47250</name>
</gene>
<dbReference type="GO" id="GO:0022857">
    <property type="term" value="F:transmembrane transporter activity"/>
    <property type="evidence" value="ECO:0007669"/>
    <property type="project" value="InterPro"/>
</dbReference>
<keyword evidence="1" id="KW-1133">Transmembrane helix</keyword>
<organism evidence="2 3">
    <name type="scientific">Desulforapulum autotrophicum (strain ATCC 43914 / DSM 3382 / VKM B-1955 / HRM2)</name>
    <name type="common">Desulfobacterium autotrophicum</name>
    <dbReference type="NCBI Taxonomy" id="177437"/>
    <lineage>
        <taxon>Bacteria</taxon>
        <taxon>Pseudomonadati</taxon>
        <taxon>Thermodesulfobacteriota</taxon>
        <taxon>Desulfobacteria</taxon>
        <taxon>Desulfobacterales</taxon>
        <taxon>Desulfobacteraceae</taxon>
        <taxon>Desulforapulum</taxon>
    </lineage>
</organism>
<dbReference type="Gene3D" id="1.10.1760.20">
    <property type="match status" value="1"/>
</dbReference>